<dbReference type="EnsemblBacteria" id="ACA38894">
    <property type="protein sequence ID" value="ACA38894"/>
    <property type="gene ID" value="Bsph_1286"/>
</dbReference>
<dbReference type="InterPro" id="IPR010921">
    <property type="entry name" value="Trp_repressor/repl_initiator"/>
</dbReference>
<dbReference type="HOGENOM" id="CLU_3185497_0_0_9"/>
<gene>
    <name evidence="1" type="ordered locus">Bsph_1286</name>
</gene>
<dbReference type="KEGG" id="lsp:Bsph_1286"/>
<dbReference type="EMBL" id="CP000817">
    <property type="protein sequence ID" value="ACA38894.1"/>
    <property type="molecule type" value="Genomic_DNA"/>
</dbReference>
<dbReference type="AlphaFoldDB" id="B1HP42"/>
<dbReference type="GO" id="GO:0043565">
    <property type="term" value="F:sequence-specific DNA binding"/>
    <property type="evidence" value="ECO:0007669"/>
    <property type="project" value="InterPro"/>
</dbReference>
<organism evidence="1 2">
    <name type="scientific">Lysinibacillus sphaericus (strain C3-41)</name>
    <dbReference type="NCBI Taxonomy" id="444177"/>
    <lineage>
        <taxon>Bacteria</taxon>
        <taxon>Bacillati</taxon>
        <taxon>Bacillota</taxon>
        <taxon>Bacilli</taxon>
        <taxon>Bacillales</taxon>
        <taxon>Bacillaceae</taxon>
        <taxon>Lysinibacillus</taxon>
    </lineage>
</organism>
<proteinExistence type="predicted"/>
<reference evidence="1 2" key="1">
    <citation type="journal article" date="2008" name="J. Bacteriol.">
        <title>Complete genome sequence of the mosquitocidal bacterium Bacillus sphaericus C3-41 and comparison with those of closely related Bacillus species.</title>
        <authorList>
            <person name="Hu X."/>
            <person name="Fan W."/>
            <person name="Han B."/>
            <person name="Liu H."/>
            <person name="Zheng D."/>
            <person name="Li Q."/>
            <person name="Dong W."/>
            <person name="Yan J."/>
            <person name="Gao M."/>
            <person name="Berry C."/>
            <person name="Yuan Z."/>
        </authorList>
    </citation>
    <scope>NUCLEOTIDE SEQUENCE [LARGE SCALE GENOMIC DNA]</scope>
    <source>
        <strain evidence="1 2">C3-41</strain>
    </source>
</reference>
<protein>
    <recommendedName>
        <fullName evidence="3">Transposase</fullName>
    </recommendedName>
</protein>
<evidence type="ECO:0000313" key="2">
    <source>
        <dbReference type="Proteomes" id="UP000002164"/>
    </source>
</evidence>
<evidence type="ECO:0008006" key="3">
    <source>
        <dbReference type="Google" id="ProtNLM"/>
    </source>
</evidence>
<dbReference type="SUPFAM" id="SSF48295">
    <property type="entry name" value="TrpR-like"/>
    <property type="match status" value="1"/>
</dbReference>
<accession>B1HP42</accession>
<dbReference type="Proteomes" id="UP000002164">
    <property type="component" value="Chromosome"/>
</dbReference>
<evidence type="ECO:0000313" key="1">
    <source>
        <dbReference type="EMBL" id="ACA38894.1"/>
    </source>
</evidence>
<sequence length="46" mass="5546">MFEEGHFTIWPLYERFSLQPQTLYSWKMKYEANGRDELQAATSCEI</sequence>
<name>B1HP42_LYSSC</name>